<feature type="compositionally biased region" description="Acidic residues" evidence="4">
    <location>
        <begin position="37"/>
        <end position="46"/>
    </location>
</feature>
<feature type="domain" description="TOG" evidence="5">
    <location>
        <begin position="395"/>
        <end position="625"/>
    </location>
</feature>
<feature type="domain" description="TOG" evidence="5">
    <location>
        <begin position="132"/>
        <end position="357"/>
    </location>
</feature>
<evidence type="ECO:0000256" key="4">
    <source>
        <dbReference type="SAM" id="MobiDB-lite"/>
    </source>
</evidence>
<dbReference type="Gene3D" id="1.25.10.10">
    <property type="entry name" value="Leucine-rich Repeat Variant"/>
    <property type="match status" value="4"/>
</dbReference>
<dbReference type="GO" id="GO:0005856">
    <property type="term" value="C:cytoskeleton"/>
    <property type="evidence" value="ECO:0007669"/>
    <property type="project" value="UniProtKB-SubCell"/>
</dbReference>
<comment type="subcellular location">
    <subcellularLocation>
        <location evidence="1">Cytoplasm</location>
        <location evidence="1">Cytoskeleton</location>
    </subcellularLocation>
</comment>
<dbReference type="InterPro" id="IPR034085">
    <property type="entry name" value="TOG"/>
</dbReference>
<feature type="compositionally biased region" description="Low complexity" evidence="4">
    <location>
        <begin position="681"/>
        <end position="692"/>
    </location>
</feature>
<reference evidence="7" key="1">
    <citation type="journal article" date="2010" name="Science">
        <title>Signatures of adaptation to obligate biotrophy in the Hyaloperonospora arabidopsidis genome.</title>
        <authorList>
            <person name="Baxter L."/>
            <person name="Tripathy S."/>
            <person name="Ishaque N."/>
            <person name="Boot N."/>
            <person name="Cabral A."/>
            <person name="Kemen E."/>
            <person name="Thines M."/>
            <person name="Ah-Fong A."/>
            <person name="Anderson R."/>
            <person name="Badejoko W."/>
            <person name="Bittner-Eddy P."/>
            <person name="Boore J.L."/>
            <person name="Chibucos M.C."/>
            <person name="Coates M."/>
            <person name="Dehal P."/>
            <person name="Delehaunty K."/>
            <person name="Dong S."/>
            <person name="Downton P."/>
            <person name="Dumas B."/>
            <person name="Fabro G."/>
            <person name="Fronick C."/>
            <person name="Fuerstenberg S.I."/>
            <person name="Fulton L."/>
            <person name="Gaulin E."/>
            <person name="Govers F."/>
            <person name="Hughes L."/>
            <person name="Humphray S."/>
            <person name="Jiang R.H."/>
            <person name="Judelson H."/>
            <person name="Kamoun S."/>
            <person name="Kyung K."/>
            <person name="Meijer H."/>
            <person name="Minx P."/>
            <person name="Morris P."/>
            <person name="Nelson J."/>
            <person name="Phuntumart V."/>
            <person name="Qutob D."/>
            <person name="Rehmany A."/>
            <person name="Rougon-Cardoso A."/>
            <person name="Ryden P."/>
            <person name="Torto-Alalibo T."/>
            <person name="Studholme D."/>
            <person name="Wang Y."/>
            <person name="Win J."/>
            <person name="Wood J."/>
            <person name="Clifton S.W."/>
            <person name="Rogers J."/>
            <person name="Van den Ackerveken G."/>
            <person name="Jones J.D."/>
            <person name="McDowell J.M."/>
            <person name="Beynon J."/>
            <person name="Tyler B.M."/>
        </authorList>
    </citation>
    <scope>NUCLEOTIDE SEQUENCE [LARGE SCALE GENOMIC DNA]</scope>
    <source>
        <strain evidence="7">Emoy2</strain>
    </source>
</reference>
<proteinExistence type="predicted"/>
<dbReference type="AlphaFoldDB" id="M4BXP9"/>
<evidence type="ECO:0000256" key="2">
    <source>
        <dbReference type="ARBA" id="ARBA00022490"/>
    </source>
</evidence>
<dbReference type="GO" id="GO:0007051">
    <property type="term" value="P:spindle organization"/>
    <property type="evidence" value="ECO:0007669"/>
    <property type="project" value="InterPro"/>
</dbReference>
<evidence type="ECO:0000313" key="7">
    <source>
        <dbReference type="Proteomes" id="UP000011713"/>
    </source>
</evidence>
<dbReference type="STRING" id="559515.M4BXP9"/>
<dbReference type="HOGENOM" id="CLU_000539_2_1_1"/>
<keyword evidence="3" id="KW-0206">Cytoskeleton</keyword>
<feature type="region of interest" description="Disordered" evidence="4">
    <location>
        <begin position="628"/>
        <end position="718"/>
    </location>
</feature>
<dbReference type="GO" id="GO:0046785">
    <property type="term" value="P:microtubule polymerization"/>
    <property type="evidence" value="ECO:0007669"/>
    <property type="project" value="InterPro"/>
</dbReference>
<dbReference type="GO" id="GO:0030951">
    <property type="term" value="P:establishment or maintenance of microtubule cytoskeleton polarity"/>
    <property type="evidence" value="ECO:0007669"/>
    <property type="project" value="InterPro"/>
</dbReference>
<dbReference type="VEuPathDB" id="FungiDB:HpaG811330"/>
<dbReference type="InterPro" id="IPR045110">
    <property type="entry name" value="XMAP215"/>
</dbReference>
<dbReference type="EnsemblProtists" id="HpaT811330">
    <property type="protein sequence ID" value="HpaP811330"/>
    <property type="gene ID" value="HpaG811330"/>
</dbReference>
<dbReference type="GO" id="GO:0061863">
    <property type="term" value="F:microtubule plus end polymerase"/>
    <property type="evidence" value="ECO:0007669"/>
    <property type="project" value="InterPro"/>
</dbReference>
<dbReference type="Proteomes" id="UP000011713">
    <property type="component" value="Unassembled WGS sequence"/>
</dbReference>
<evidence type="ECO:0000256" key="1">
    <source>
        <dbReference type="ARBA" id="ARBA00004245"/>
    </source>
</evidence>
<dbReference type="GO" id="GO:0051010">
    <property type="term" value="F:microtubule plus-end binding"/>
    <property type="evidence" value="ECO:0007669"/>
    <property type="project" value="InterPro"/>
</dbReference>
<dbReference type="InParanoid" id="M4BXP9"/>
<dbReference type="EMBL" id="JH598029">
    <property type="status" value="NOT_ANNOTATED_CDS"/>
    <property type="molecule type" value="Genomic_DNA"/>
</dbReference>
<reference evidence="6" key="2">
    <citation type="submission" date="2015-06" db="UniProtKB">
        <authorList>
            <consortium name="EnsemblProtists"/>
        </authorList>
    </citation>
    <scope>IDENTIFICATION</scope>
    <source>
        <strain evidence="6">Emoy2</strain>
    </source>
</reference>
<dbReference type="InterPro" id="IPR011989">
    <property type="entry name" value="ARM-like"/>
</dbReference>
<dbReference type="InterPro" id="IPR016024">
    <property type="entry name" value="ARM-type_fold"/>
</dbReference>
<dbReference type="Pfam" id="PF21041">
    <property type="entry name" value="XMAP215_CLASP_TOG"/>
    <property type="match status" value="1"/>
</dbReference>
<dbReference type="SUPFAM" id="SSF48371">
    <property type="entry name" value="ARM repeat"/>
    <property type="match status" value="2"/>
</dbReference>
<accession>M4BXP9</accession>
<organism evidence="6 7">
    <name type="scientific">Hyaloperonospora arabidopsidis (strain Emoy2)</name>
    <name type="common">Downy mildew agent</name>
    <name type="synonym">Peronospora arabidopsidis</name>
    <dbReference type="NCBI Taxonomy" id="559515"/>
    <lineage>
        <taxon>Eukaryota</taxon>
        <taxon>Sar</taxon>
        <taxon>Stramenopiles</taxon>
        <taxon>Oomycota</taxon>
        <taxon>Peronosporomycetes</taxon>
        <taxon>Peronosporales</taxon>
        <taxon>Peronosporaceae</taxon>
        <taxon>Hyaloperonospora</taxon>
    </lineage>
</organism>
<keyword evidence="7" id="KW-1185">Reference proteome</keyword>
<feature type="compositionally biased region" description="Low complexity" evidence="4">
    <location>
        <begin position="647"/>
        <end position="669"/>
    </location>
</feature>
<evidence type="ECO:0000313" key="6">
    <source>
        <dbReference type="EnsemblProtists" id="HpaP811330"/>
    </source>
</evidence>
<protein>
    <recommendedName>
        <fullName evidence="5">TOG domain-containing protein</fullName>
    </recommendedName>
</protein>
<evidence type="ECO:0000256" key="3">
    <source>
        <dbReference type="ARBA" id="ARBA00023212"/>
    </source>
</evidence>
<dbReference type="Pfam" id="PF12348">
    <property type="entry name" value="CLASP_N"/>
    <property type="match status" value="1"/>
</dbReference>
<keyword evidence="2" id="KW-0963">Cytoplasm</keyword>
<name>M4BXP9_HYAAE</name>
<dbReference type="InterPro" id="IPR024395">
    <property type="entry name" value="CLASP_N_dom"/>
</dbReference>
<dbReference type="PANTHER" id="PTHR12609">
    <property type="entry name" value="MICROTUBULE ASSOCIATED PROTEIN XMAP215"/>
    <property type="match status" value="1"/>
</dbReference>
<dbReference type="SMART" id="SM01349">
    <property type="entry name" value="TOG"/>
    <property type="match status" value="3"/>
</dbReference>
<dbReference type="InterPro" id="IPR048491">
    <property type="entry name" value="XMAP215_CLASP_TOG"/>
</dbReference>
<feature type="region of interest" description="Disordered" evidence="4">
    <location>
        <begin position="36"/>
        <end position="66"/>
    </location>
</feature>
<sequence length="1129" mass="120153">MAEKCLRNASCTCSLCSGFDVASLRSISKSIASTIQYEDDDNEDEDRASAGEATRGSVAPSHGKTALASHVSTVQKDVDATASATSDVVMTDVAAEETLEPKVLAKDVDKMLIKAPGASISLSAVAADGAGSGGPLSLDVVLPKLTDKLWKVRKEAFEALKELFEQPNVTTNQVRAAVELFPKMCEDANASALEAAFAAVLAYTVHVEPFDKAIVSGVMTRVTDKGFSARPGIVKICEELTDAFVAAGAVEETTVALLEGVNNRKPKVPPACLSCLLEALKAYGPRILPLQTIKAALPKLMEGPVKARPMAMSIMVEIHRWTGPALVQDIVTNLRPAQQTEFEGHVKDVVFGQAAPLKFVRGSRPAVATAKASGIGSSGAAKVGIVTPAAFDPRDFAETVDLLARLPKTEFRTKLALPKWSEKVEALKIVLEVIGPVPKLADGDFYELVTTLKALANDSNVNIAAKSIEVFGALADGLRKNFTQYARMVYSEMLRKLSDKKSVILNAANTTLDLFLQHAMTIDMMMDDLKLACDASKNKSPPARVQTMAFLVRAVKNGNVDLDDKAQIVSLATMFLKGIEDSDPKAREAGQTSLIVLLLASDQAHTWLRSIVDEIARKNPRAYKAIQRGLGGEPASTPSLLPDSMQSSRPSNASPSRPSSVSSAASRSSLGDSKTSDVGVASSASANSRSPSLIKRGLRAPLGMRPASSGGTAAKTAPPKKAFAAGSSVGASADGSVCTDFTPVAISVTFEEAEDIIAELQVETWVAIKEGFASPKWMERKGAIEALQEYAGAHSPKMSVRIIEALTIYLAKQVKDFKDSNINVLKSSFEAVGTFAKTAAGSARVRVIQPQDTWKPALAETVKNEFDKTGYDSAKALASVKRRVKDQDEAKTSAADSGALFGRVDVSSQLTKELFECMKNEADKGAWKKRGEAMDTVQTICESAGCAIVFTRSVQEVLRNLRARLNDSNANMKVRAANVIAVVATSVGPDIAKMSKMLGPSLIAGVADNKKTMQSAAIQALHKWVSHSGKTSSSCMESLLSPLAEGLLNTVGRAELLKWATEHLGRCTRLDLHCLVVPAVQCLMDKSSDAREKAQLLLLEVVKSIGKDTVLTNGAYASPCVYSCCWSGN</sequence>
<dbReference type="eggNOG" id="KOG1820">
    <property type="taxonomic scope" value="Eukaryota"/>
</dbReference>
<evidence type="ECO:0000259" key="5">
    <source>
        <dbReference type="SMART" id="SM01349"/>
    </source>
</evidence>
<feature type="domain" description="TOG" evidence="5">
    <location>
        <begin position="899"/>
        <end position="1121"/>
    </location>
</feature>